<evidence type="ECO:0000256" key="1">
    <source>
        <dbReference type="SAM" id="MobiDB-lite"/>
    </source>
</evidence>
<feature type="region of interest" description="Disordered" evidence="1">
    <location>
        <begin position="26"/>
        <end position="57"/>
    </location>
</feature>
<reference evidence="2" key="1">
    <citation type="submission" date="2022-10" db="EMBL/GenBank/DDBJ databases">
        <title>The WGS of Solirubrobacter phytolaccae KCTC 29190.</title>
        <authorList>
            <person name="Jiang Z."/>
        </authorList>
    </citation>
    <scope>NUCLEOTIDE SEQUENCE</scope>
    <source>
        <strain evidence="2">KCTC 29190</strain>
    </source>
</reference>
<accession>A0A9X3S8D9</accession>
<evidence type="ECO:0000313" key="2">
    <source>
        <dbReference type="EMBL" id="MDA0181338.1"/>
    </source>
</evidence>
<dbReference type="AlphaFoldDB" id="A0A9X3S8D9"/>
<evidence type="ECO:0000313" key="3">
    <source>
        <dbReference type="Proteomes" id="UP001147653"/>
    </source>
</evidence>
<dbReference type="Proteomes" id="UP001147653">
    <property type="component" value="Unassembled WGS sequence"/>
</dbReference>
<organism evidence="2 3">
    <name type="scientific">Solirubrobacter phytolaccae</name>
    <dbReference type="NCBI Taxonomy" id="1404360"/>
    <lineage>
        <taxon>Bacteria</taxon>
        <taxon>Bacillati</taxon>
        <taxon>Actinomycetota</taxon>
        <taxon>Thermoleophilia</taxon>
        <taxon>Solirubrobacterales</taxon>
        <taxon>Solirubrobacteraceae</taxon>
        <taxon>Solirubrobacter</taxon>
    </lineage>
</organism>
<proteinExistence type="predicted"/>
<keyword evidence="3" id="KW-1185">Reference proteome</keyword>
<sequence>MASVRDGRALVALALTGATLATGCGSDAPPGDGAQPTATATATATAQRPRAEAGTTYRDGDYEAKGWYGGLPSNIDVALTLRDNRVTDVEVTANATNATSRDYQERFAEAVPDAVVGKRLDEVRVSRLAGSSGTPDGFNQAIERIKDQAAS</sequence>
<dbReference type="PROSITE" id="PS51257">
    <property type="entry name" value="PROKAR_LIPOPROTEIN"/>
    <property type="match status" value="1"/>
</dbReference>
<protein>
    <recommendedName>
        <fullName evidence="4">FMN-binding protein</fullName>
    </recommendedName>
</protein>
<name>A0A9X3S8D9_9ACTN</name>
<dbReference type="EMBL" id="JAPDDP010000021">
    <property type="protein sequence ID" value="MDA0181338.1"/>
    <property type="molecule type" value="Genomic_DNA"/>
</dbReference>
<evidence type="ECO:0008006" key="4">
    <source>
        <dbReference type="Google" id="ProtNLM"/>
    </source>
</evidence>
<comment type="caution">
    <text evidence="2">The sequence shown here is derived from an EMBL/GenBank/DDBJ whole genome shotgun (WGS) entry which is preliminary data.</text>
</comment>
<feature type="compositionally biased region" description="Low complexity" evidence="1">
    <location>
        <begin position="26"/>
        <end position="48"/>
    </location>
</feature>
<dbReference type="RefSeq" id="WP_270025652.1">
    <property type="nucleotide sequence ID" value="NZ_JAPDDP010000021.1"/>
</dbReference>
<gene>
    <name evidence="2" type="ORF">OJ997_13615</name>
</gene>